<organism evidence="11 12">
    <name type="scientific">Blomia tropicalis</name>
    <name type="common">Mite</name>
    <dbReference type="NCBI Taxonomy" id="40697"/>
    <lineage>
        <taxon>Eukaryota</taxon>
        <taxon>Metazoa</taxon>
        <taxon>Ecdysozoa</taxon>
        <taxon>Arthropoda</taxon>
        <taxon>Chelicerata</taxon>
        <taxon>Arachnida</taxon>
        <taxon>Acari</taxon>
        <taxon>Acariformes</taxon>
        <taxon>Sarcoptiformes</taxon>
        <taxon>Astigmata</taxon>
        <taxon>Glycyphagoidea</taxon>
        <taxon>Echimyopodidae</taxon>
        <taxon>Blomia</taxon>
    </lineage>
</organism>
<evidence type="ECO:0000256" key="4">
    <source>
        <dbReference type="ARBA" id="ARBA00022692"/>
    </source>
</evidence>
<gene>
    <name evidence="11" type="ORF">RDWZM_001929</name>
</gene>
<dbReference type="EC" id="2.3.1.199" evidence="10"/>
<evidence type="ECO:0000256" key="5">
    <source>
        <dbReference type="ARBA" id="ARBA00022832"/>
    </source>
</evidence>
<proteinExistence type="inferred from homology"/>
<dbReference type="InterPro" id="IPR002076">
    <property type="entry name" value="ELO_fam"/>
</dbReference>
<name>A0A9Q0MDC8_BLOTA</name>
<comment type="subcellular location">
    <subcellularLocation>
        <location evidence="1">Membrane</location>
        <topology evidence="1">Multi-pass membrane protein</topology>
    </subcellularLocation>
</comment>
<keyword evidence="2 10" id="KW-0444">Lipid biosynthesis</keyword>
<keyword evidence="7 10" id="KW-0443">Lipid metabolism</keyword>
<evidence type="ECO:0000256" key="9">
    <source>
        <dbReference type="ARBA" id="ARBA00023160"/>
    </source>
</evidence>
<dbReference type="GO" id="GO:0030148">
    <property type="term" value="P:sphingolipid biosynthetic process"/>
    <property type="evidence" value="ECO:0007669"/>
    <property type="project" value="TreeGrafter"/>
</dbReference>
<dbReference type="GO" id="GO:0034626">
    <property type="term" value="P:fatty acid elongation, polyunsaturated fatty acid"/>
    <property type="evidence" value="ECO:0007669"/>
    <property type="project" value="TreeGrafter"/>
</dbReference>
<evidence type="ECO:0000256" key="7">
    <source>
        <dbReference type="ARBA" id="ARBA00023098"/>
    </source>
</evidence>
<dbReference type="AlphaFoldDB" id="A0A9Q0MDC8"/>
<keyword evidence="6 10" id="KW-1133">Transmembrane helix</keyword>
<dbReference type="GO" id="GO:0009922">
    <property type="term" value="F:fatty acid elongase activity"/>
    <property type="evidence" value="ECO:0007669"/>
    <property type="project" value="UniProtKB-EC"/>
</dbReference>
<feature type="transmembrane region" description="Helical" evidence="10">
    <location>
        <begin position="79"/>
        <end position="98"/>
    </location>
</feature>
<evidence type="ECO:0000256" key="6">
    <source>
        <dbReference type="ARBA" id="ARBA00022989"/>
    </source>
</evidence>
<accession>A0A9Q0MDC8</accession>
<dbReference type="GO" id="GO:0019367">
    <property type="term" value="P:fatty acid elongation, saturated fatty acid"/>
    <property type="evidence" value="ECO:0007669"/>
    <property type="project" value="TreeGrafter"/>
</dbReference>
<keyword evidence="3 10" id="KW-0808">Transferase</keyword>
<evidence type="ECO:0000313" key="11">
    <source>
        <dbReference type="EMBL" id="KAJ6223384.1"/>
    </source>
</evidence>
<evidence type="ECO:0000256" key="10">
    <source>
        <dbReference type="RuleBase" id="RU361115"/>
    </source>
</evidence>
<dbReference type="GO" id="GO:0005789">
    <property type="term" value="C:endoplasmic reticulum membrane"/>
    <property type="evidence" value="ECO:0007669"/>
    <property type="project" value="TreeGrafter"/>
</dbReference>
<feature type="transmembrane region" description="Helical" evidence="10">
    <location>
        <begin position="6"/>
        <end position="25"/>
    </location>
</feature>
<dbReference type="GO" id="GO:0042761">
    <property type="term" value="P:very long-chain fatty acid biosynthetic process"/>
    <property type="evidence" value="ECO:0007669"/>
    <property type="project" value="TreeGrafter"/>
</dbReference>
<dbReference type="EMBL" id="JAPWDV010000001">
    <property type="protein sequence ID" value="KAJ6223384.1"/>
    <property type="molecule type" value="Genomic_DNA"/>
</dbReference>
<keyword evidence="4 10" id="KW-0812">Transmembrane</keyword>
<dbReference type="GO" id="GO:0034625">
    <property type="term" value="P:fatty acid elongation, monounsaturated fatty acid"/>
    <property type="evidence" value="ECO:0007669"/>
    <property type="project" value="TreeGrafter"/>
</dbReference>
<dbReference type="Pfam" id="PF01151">
    <property type="entry name" value="ELO"/>
    <property type="match status" value="1"/>
</dbReference>
<evidence type="ECO:0000256" key="2">
    <source>
        <dbReference type="ARBA" id="ARBA00022516"/>
    </source>
</evidence>
<dbReference type="OMA" id="NGMKKDH"/>
<keyword evidence="9 10" id="KW-0275">Fatty acid biosynthesis</keyword>
<feature type="transmembrane region" description="Helical" evidence="10">
    <location>
        <begin position="171"/>
        <end position="192"/>
    </location>
</feature>
<reference evidence="11" key="1">
    <citation type="submission" date="2022-12" db="EMBL/GenBank/DDBJ databases">
        <title>Genome assemblies of Blomia tropicalis.</title>
        <authorList>
            <person name="Cui Y."/>
        </authorList>
    </citation>
    <scope>NUCLEOTIDE SEQUENCE</scope>
    <source>
        <tissue evidence="11">Adult mites</tissue>
    </source>
</reference>
<dbReference type="PANTHER" id="PTHR11157">
    <property type="entry name" value="FATTY ACID ACYL TRANSFERASE-RELATED"/>
    <property type="match status" value="1"/>
</dbReference>
<keyword evidence="12" id="KW-1185">Reference proteome</keyword>
<comment type="similarity">
    <text evidence="10">Belongs to the ELO family.</text>
</comment>
<comment type="caution">
    <text evidence="11">The sequence shown here is derived from an EMBL/GenBank/DDBJ whole genome shotgun (WGS) entry which is preliminary data.</text>
</comment>
<evidence type="ECO:0000313" key="12">
    <source>
        <dbReference type="Proteomes" id="UP001142055"/>
    </source>
</evidence>
<evidence type="ECO:0000256" key="1">
    <source>
        <dbReference type="ARBA" id="ARBA00004141"/>
    </source>
</evidence>
<keyword evidence="8 10" id="KW-0472">Membrane</keyword>
<evidence type="ECO:0000256" key="8">
    <source>
        <dbReference type="ARBA" id="ARBA00023136"/>
    </source>
</evidence>
<dbReference type="PANTHER" id="PTHR11157:SF69">
    <property type="entry name" value="ELONGATION OF VERY LONG CHAIN FATTY ACIDS PROTEIN 7"/>
    <property type="match status" value="1"/>
</dbReference>
<sequence length="204" mass="24624">MPIIIYNIYNVLINIWFFLESIYCLDYGRRLYDFKFPSNTDRSPMAEHCCFMIYLYMLSKFVDMTDTIFFILRKKYHQASFLHVYHHSFVPMLMWMAVKLMPNAGPAGLFPLLNSFIHALMYGYYTIAALGPRYQRLRVWKKYITIIQLVQFVCYIVHATLFLFLQNGYPIFIVYIAYVQNPFFLVMFYQFFRATYQDKNKKCN</sequence>
<feature type="transmembrane region" description="Helical" evidence="10">
    <location>
        <begin position="143"/>
        <end position="165"/>
    </location>
</feature>
<keyword evidence="5 10" id="KW-0276">Fatty acid metabolism</keyword>
<protein>
    <recommendedName>
        <fullName evidence="10">Elongation of very long chain fatty acids protein</fullName>
        <ecNumber evidence="10">2.3.1.199</ecNumber>
    </recommendedName>
    <alternativeName>
        <fullName evidence="10">Very-long-chain 3-oxoacyl-CoA synthase</fullName>
    </alternativeName>
</protein>
<dbReference type="Proteomes" id="UP001142055">
    <property type="component" value="Chromosome 1"/>
</dbReference>
<feature type="transmembrane region" description="Helical" evidence="10">
    <location>
        <begin position="110"/>
        <end position="131"/>
    </location>
</feature>
<comment type="catalytic activity">
    <reaction evidence="10">
        <text>a very-long-chain acyl-CoA + malonyl-CoA + H(+) = a very-long-chain 3-oxoacyl-CoA + CO2 + CoA</text>
        <dbReference type="Rhea" id="RHEA:32727"/>
        <dbReference type="ChEBI" id="CHEBI:15378"/>
        <dbReference type="ChEBI" id="CHEBI:16526"/>
        <dbReference type="ChEBI" id="CHEBI:57287"/>
        <dbReference type="ChEBI" id="CHEBI:57384"/>
        <dbReference type="ChEBI" id="CHEBI:90725"/>
        <dbReference type="ChEBI" id="CHEBI:90736"/>
        <dbReference type="EC" id="2.3.1.199"/>
    </reaction>
</comment>
<evidence type="ECO:0000256" key="3">
    <source>
        <dbReference type="ARBA" id="ARBA00022679"/>
    </source>
</evidence>